<name>A0ABN7WF73_GIGMA</name>
<sequence>ENEFTRDAPELTRQDETNSMSKIKNLVTKNNTRKPDNSKGKDKVNLQETHIQKQEKKFKQPLLNKENKLKIQEIKLLKKQAPKKESHQETVDKKLKEEQIDIEWNRLSNAIQEAANKHIPWSKAKKTDFICKKVIPNEHSRFNIQIEQINEKNMMEIPPLPNIWNLKEIQSKVESRFGITNKNRKRMLLSLLNKPVNKIKIDRVLKEKKNFYQNSELVVKETE</sequence>
<feature type="non-terminal residue" evidence="2">
    <location>
        <position position="1"/>
    </location>
</feature>
<evidence type="ECO:0000313" key="3">
    <source>
        <dbReference type="Proteomes" id="UP000789901"/>
    </source>
</evidence>
<proteinExistence type="predicted"/>
<feature type="compositionally biased region" description="Basic and acidic residues" evidence="1">
    <location>
        <begin position="1"/>
        <end position="16"/>
    </location>
</feature>
<feature type="non-terminal residue" evidence="2">
    <location>
        <position position="223"/>
    </location>
</feature>
<evidence type="ECO:0000313" key="2">
    <source>
        <dbReference type="EMBL" id="CAG8830327.1"/>
    </source>
</evidence>
<reference evidence="2 3" key="1">
    <citation type="submission" date="2021-06" db="EMBL/GenBank/DDBJ databases">
        <authorList>
            <person name="Kallberg Y."/>
            <person name="Tangrot J."/>
            <person name="Rosling A."/>
        </authorList>
    </citation>
    <scope>NUCLEOTIDE SEQUENCE [LARGE SCALE GENOMIC DNA]</scope>
    <source>
        <strain evidence="2 3">120-4 pot B 10/14</strain>
    </source>
</reference>
<feature type="compositionally biased region" description="Basic and acidic residues" evidence="1">
    <location>
        <begin position="33"/>
        <end position="58"/>
    </location>
</feature>
<protein>
    <submittedName>
        <fullName evidence="2">31050_t:CDS:1</fullName>
    </submittedName>
</protein>
<accession>A0ABN7WF73</accession>
<evidence type="ECO:0000256" key="1">
    <source>
        <dbReference type="SAM" id="MobiDB-lite"/>
    </source>
</evidence>
<keyword evidence="3" id="KW-1185">Reference proteome</keyword>
<gene>
    <name evidence="2" type="ORF">GMARGA_LOCUS30277</name>
</gene>
<comment type="caution">
    <text evidence="2">The sequence shown here is derived from an EMBL/GenBank/DDBJ whole genome shotgun (WGS) entry which is preliminary data.</text>
</comment>
<dbReference type="EMBL" id="CAJVQB010042348">
    <property type="protein sequence ID" value="CAG8830327.1"/>
    <property type="molecule type" value="Genomic_DNA"/>
</dbReference>
<feature type="compositionally biased region" description="Polar residues" evidence="1">
    <location>
        <begin position="17"/>
        <end position="30"/>
    </location>
</feature>
<dbReference type="Proteomes" id="UP000789901">
    <property type="component" value="Unassembled WGS sequence"/>
</dbReference>
<feature type="region of interest" description="Disordered" evidence="1">
    <location>
        <begin position="1"/>
        <end position="64"/>
    </location>
</feature>
<organism evidence="2 3">
    <name type="scientific">Gigaspora margarita</name>
    <dbReference type="NCBI Taxonomy" id="4874"/>
    <lineage>
        <taxon>Eukaryota</taxon>
        <taxon>Fungi</taxon>
        <taxon>Fungi incertae sedis</taxon>
        <taxon>Mucoromycota</taxon>
        <taxon>Glomeromycotina</taxon>
        <taxon>Glomeromycetes</taxon>
        <taxon>Diversisporales</taxon>
        <taxon>Gigasporaceae</taxon>
        <taxon>Gigaspora</taxon>
    </lineage>
</organism>